<dbReference type="EMBL" id="ML769417">
    <property type="protein sequence ID" value="KAE9404403.1"/>
    <property type="molecule type" value="Genomic_DNA"/>
</dbReference>
<keyword evidence="1" id="KW-0472">Membrane</keyword>
<evidence type="ECO:0000313" key="2">
    <source>
        <dbReference type="EMBL" id="KAE9404403.1"/>
    </source>
</evidence>
<evidence type="ECO:0000256" key="1">
    <source>
        <dbReference type="SAM" id="Phobius"/>
    </source>
</evidence>
<organism evidence="2 3">
    <name type="scientific">Gymnopus androsaceus JB14</name>
    <dbReference type="NCBI Taxonomy" id="1447944"/>
    <lineage>
        <taxon>Eukaryota</taxon>
        <taxon>Fungi</taxon>
        <taxon>Dikarya</taxon>
        <taxon>Basidiomycota</taxon>
        <taxon>Agaricomycotina</taxon>
        <taxon>Agaricomycetes</taxon>
        <taxon>Agaricomycetidae</taxon>
        <taxon>Agaricales</taxon>
        <taxon>Marasmiineae</taxon>
        <taxon>Omphalotaceae</taxon>
        <taxon>Gymnopus</taxon>
    </lineage>
</organism>
<keyword evidence="3" id="KW-1185">Reference proteome</keyword>
<reference evidence="2" key="1">
    <citation type="journal article" date="2019" name="Environ. Microbiol.">
        <title>Fungal ecological strategies reflected in gene transcription - a case study of two litter decomposers.</title>
        <authorList>
            <person name="Barbi F."/>
            <person name="Kohler A."/>
            <person name="Barry K."/>
            <person name="Baskaran P."/>
            <person name="Daum C."/>
            <person name="Fauchery L."/>
            <person name="Ihrmark K."/>
            <person name="Kuo A."/>
            <person name="LaButti K."/>
            <person name="Lipzen A."/>
            <person name="Morin E."/>
            <person name="Grigoriev I.V."/>
            <person name="Henrissat B."/>
            <person name="Lindahl B."/>
            <person name="Martin F."/>
        </authorList>
    </citation>
    <scope>NUCLEOTIDE SEQUENCE</scope>
    <source>
        <strain evidence="2">JB14</strain>
    </source>
</reference>
<name>A0A6A4I379_9AGAR</name>
<proteinExistence type="predicted"/>
<protein>
    <submittedName>
        <fullName evidence="2">Uncharacterized protein</fullName>
    </submittedName>
</protein>
<gene>
    <name evidence="2" type="ORF">BT96DRAFT_427270</name>
</gene>
<dbReference type="AlphaFoldDB" id="A0A6A4I379"/>
<sequence length="105" mass="11726">MEDLMIPDAFMAMLQLFVHCSSQALLFLDLYIDWPKKKYCIVSNLSSVMHNVGYCTISITSAGGVTCDQPAEIFILSKGLVPCDLPKFLSENSCKMAFQGPLRRK</sequence>
<keyword evidence="1" id="KW-0812">Transmembrane</keyword>
<feature type="transmembrane region" description="Helical" evidence="1">
    <location>
        <begin position="12"/>
        <end position="32"/>
    </location>
</feature>
<dbReference type="Proteomes" id="UP000799118">
    <property type="component" value="Unassembled WGS sequence"/>
</dbReference>
<accession>A0A6A4I379</accession>
<keyword evidence="1" id="KW-1133">Transmembrane helix</keyword>
<evidence type="ECO:0000313" key="3">
    <source>
        <dbReference type="Proteomes" id="UP000799118"/>
    </source>
</evidence>